<gene>
    <name evidence="2" type="ORF">UFOPK2032_00649</name>
</gene>
<dbReference type="Gene3D" id="3.40.50.150">
    <property type="entry name" value="Vaccinia Virus protein VP39"/>
    <property type="match status" value="1"/>
</dbReference>
<dbReference type="InterPro" id="IPR029063">
    <property type="entry name" value="SAM-dependent_MTases_sf"/>
</dbReference>
<proteinExistence type="predicted"/>
<evidence type="ECO:0000259" key="1">
    <source>
        <dbReference type="Pfam" id="PF18096"/>
    </source>
</evidence>
<dbReference type="AlphaFoldDB" id="A0A6J6J4G6"/>
<dbReference type="SUPFAM" id="SSF53335">
    <property type="entry name" value="S-adenosyl-L-methionine-dependent methyltransferases"/>
    <property type="match status" value="1"/>
</dbReference>
<dbReference type="Pfam" id="PF18096">
    <property type="entry name" value="Thump_like"/>
    <property type="match status" value="1"/>
</dbReference>
<sequence>MEREDFIRLAGQAGQTLLAQNDYSSEADVVALVSRLRSQGHDPATVAAVLTQAKLRKRAKVKFGEFADQMLFTEAGLEQASRLKVAALHAGRFRAAGIKQVADLGCGIGAEAMAMASLGIQVSAFEIDEVTAAVATYNLAPFDNVIVEIADVEQLDLSKFEALFFDPARRELHGPKKASAQRHFDPANFSPNYSFCLEHAVTKPTGIKLGPGHDKRQIPTECEAQWVSVNGDLVELGLWFGKVARENIARSALLIDSSGQHEITSTESDSPNAELAEIGSYVYEPDNSLIRSSLMADFAKPLGLTLISPEIAYLSSNEKISSPWLKGYQVIDNLVFDRKKLKAYVREHNIGILEIKKRGSDISPEELRKQLAPKGEGAATLIVTRVGDAHRVLVTQPIGD</sequence>
<protein>
    <submittedName>
        <fullName evidence="2">Unannotated protein</fullName>
    </submittedName>
</protein>
<organism evidence="2">
    <name type="scientific">freshwater metagenome</name>
    <dbReference type="NCBI Taxonomy" id="449393"/>
    <lineage>
        <taxon>unclassified sequences</taxon>
        <taxon>metagenomes</taxon>
        <taxon>ecological metagenomes</taxon>
    </lineage>
</organism>
<name>A0A6J6J4G6_9ZZZZ</name>
<dbReference type="EMBL" id="CAEZVM010000019">
    <property type="protein sequence ID" value="CAB4631676.1"/>
    <property type="molecule type" value="Genomic_DNA"/>
</dbReference>
<dbReference type="CDD" id="cd02440">
    <property type="entry name" value="AdoMet_MTases"/>
    <property type="match status" value="1"/>
</dbReference>
<dbReference type="InterPro" id="IPR041497">
    <property type="entry name" value="Thump-like"/>
</dbReference>
<evidence type="ECO:0000313" key="2">
    <source>
        <dbReference type="EMBL" id="CAB4631676.1"/>
    </source>
</evidence>
<reference evidence="2" key="1">
    <citation type="submission" date="2020-05" db="EMBL/GenBank/DDBJ databases">
        <authorList>
            <person name="Chiriac C."/>
            <person name="Salcher M."/>
            <person name="Ghai R."/>
            <person name="Kavagutti S V."/>
        </authorList>
    </citation>
    <scope>NUCLEOTIDE SEQUENCE</scope>
</reference>
<feature type="domain" description="THUMP-like" evidence="1">
    <location>
        <begin position="326"/>
        <end position="397"/>
    </location>
</feature>
<accession>A0A6J6J4G6</accession>